<sequence>MFSIRTLVLLTLSLSGAAFAGGAGMPPLGGAMPPMNGGAKLADTNPPAAQNVAYARTSPTQTLDVYLPAGNGPFPAVFAIHGGAFKFGDKTGWSAPVGQALLKAGYAVVAVNYRLSGEALFPAAAQDVKAAVRFMRANAARYRLDPQRFGAYGESAGGNLAALLGTTGNNASLLDAPNLGNAGVSSAVRAVADLYGPNDFAAIDPLLRAQGCQSSQINHDTAAGFESLYLGSALPRVPAQVKQANPITYVDTGDAAFLIQNGGKDCNVGGGQGQLLADALTTAGVPFEKTFFPNAGHGGSDFESSANVQRIVSFFNRYLN</sequence>
<evidence type="ECO:0000313" key="4">
    <source>
        <dbReference type="EMBL" id="GGS39862.1"/>
    </source>
</evidence>
<organism evidence="4 5">
    <name type="scientific">Deinococcus knuensis</name>
    <dbReference type="NCBI Taxonomy" id="1837380"/>
    <lineage>
        <taxon>Bacteria</taxon>
        <taxon>Thermotogati</taxon>
        <taxon>Deinococcota</taxon>
        <taxon>Deinococci</taxon>
        <taxon>Deinococcales</taxon>
        <taxon>Deinococcaceae</taxon>
        <taxon>Deinococcus</taxon>
    </lineage>
</organism>
<dbReference type="SUPFAM" id="SSF53474">
    <property type="entry name" value="alpha/beta-Hydrolases"/>
    <property type="match status" value="1"/>
</dbReference>
<name>A0ABQ2STG4_9DEIO</name>
<feature type="domain" description="BD-FAE-like" evidence="3">
    <location>
        <begin position="63"/>
        <end position="280"/>
    </location>
</feature>
<evidence type="ECO:0000256" key="1">
    <source>
        <dbReference type="ARBA" id="ARBA00022801"/>
    </source>
</evidence>
<dbReference type="InterPro" id="IPR029058">
    <property type="entry name" value="AB_hydrolase_fold"/>
</dbReference>
<protein>
    <submittedName>
        <fullName evidence="4">Alpha/beta hydrolase</fullName>
    </submittedName>
</protein>
<keyword evidence="5" id="KW-1185">Reference proteome</keyword>
<dbReference type="EMBL" id="BMQO01000026">
    <property type="protein sequence ID" value="GGS39862.1"/>
    <property type="molecule type" value="Genomic_DNA"/>
</dbReference>
<comment type="caution">
    <text evidence="4">The sequence shown here is derived from an EMBL/GenBank/DDBJ whole genome shotgun (WGS) entry which is preliminary data.</text>
</comment>
<proteinExistence type="predicted"/>
<evidence type="ECO:0000259" key="3">
    <source>
        <dbReference type="Pfam" id="PF20434"/>
    </source>
</evidence>
<dbReference type="InterPro" id="IPR049492">
    <property type="entry name" value="BD-FAE-like_dom"/>
</dbReference>
<dbReference type="Gene3D" id="3.40.50.1820">
    <property type="entry name" value="alpha/beta hydrolase"/>
    <property type="match status" value="1"/>
</dbReference>
<evidence type="ECO:0000256" key="2">
    <source>
        <dbReference type="SAM" id="SignalP"/>
    </source>
</evidence>
<feature type="signal peptide" evidence="2">
    <location>
        <begin position="1"/>
        <end position="20"/>
    </location>
</feature>
<dbReference type="GO" id="GO:0016787">
    <property type="term" value="F:hydrolase activity"/>
    <property type="evidence" value="ECO:0007669"/>
    <property type="project" value="UniProtKB-KW"/>
</dbReference>
<reference evidence="5" key="1">
    <citation type="journal article" date="2019" name="Int. J. Syst. Evol. Microbiol.">
        <title>The Global Catalogue of Microorganisms (GCM) 10K type strain sequencing project: providing services to taxonomists for standard genome sequencing and annotation.</title>
        <authorList>
            <consortium name="The Broad Institute Genomics Platform"/>
            <consortium name="The Broad Institute Genome Sequencing Center for Infectious Disease"/>
            <person name="Wu L."/>
            <person name="Ma J."/>
        </authorList>
    </citation>
    <scope>NUCLEOTIDE SEQUENCE [LARGE SCALE GENOMIC DNA]</scope>
    <source>
        <strain evidence="5">JCM 31406</strain>
    </source>
</reference>
<dbReference type="PANTHER" id="PTHR48081:SF13">
    <property type="entry name" value="ALPHA_BETA HYDROLASE"/>
    <property type="match status" value="1"/>
</dbReference>
<feature type="chain" id="PRO_5045480546" evidence="2">
    <location>
        <begin position="21"/>
        <end position="320"/>
    </location>
</feature>
<keyword evidence="2" id="KW-0732">Signal</keyword>
<dbReference type="PANTHER" id="PTHR48081">
    <property type="entry name" value="AB HYDROLASE SUPERFAMILY PROTEIN C4A8.06C"/>
    <property type="match status" value="1"/>
</dbReference>
<keyword evidence="1 4" id="KW-0378">Hydrolase</keyword>
<dbReference type="Pfam" id="PF20434">
    <property type="entry name" value="BD-FAE"/>
    <property type="match status" value="1"/>
</dbReference>
<gene>
    <name evidence="4" type="ORF">GCM10008961_34020</name>
</gene>
<accession>A0ABQ2STG4</accession>
<dbReference type="Proteomes" id="UP000620633">
    <property type="component" value="Unassembled WGS sequence"/>
</dbReference>
<dbReference type="InterPro" id="IPR050300">
    <property type="entry name" value="GDXG_lipolytic_enzyme"/>
</dbReference>
<evidence type="ECO:0000313" key="5">
    <source>
        <dbReference type="Proteomes" id="UP000620633"/>
    </source>
</evidence>